<evidence type="ECO:0000256" key="2">
    <source>
        <dbReference type="SAM" id="Phobius"/>
    </source>
</evidence>
<proteinExistence type="predicted"/>
<dbReference type="EMBL" id="JBHSZQ010000001">
    <property type="protein sequence ID" value="MFC7124499.1"/>
    <property type="molecule type" value="Genomic_DNA"/>
</dbReference>
<sequence length="254" mass="27721">MSENDKQEQTATDSDENGHVRDAKEQSLADRTQGDATDSPLTAEQGLDRMSEGMQIRGRTVDVEQIPAGEVPDGYPDDVGQDDVLLLTLEVEGIADKTVTTYVGWPGEEADEHLETLFDLHDIPLGELGKLHGEELLLEVKAGHFVPVLPTEEPRGDARAYWGIIAGVFPSLLIFVGGMMQAGNTLFTQSFIVVWLLATVVVLPLSVYLDALDLRTTTNWGGSPLFWAFLSILPAMNVVTVAGYLIVRQNAEPF</sequence>
<feature type="transmembrane region" description="Helical" evidence="2">
    <location>
        <begin position="160"/>
        <end position="179"/>
    </location>
</feature>
<dbReference type="Proteomes" id="UP001596414">
    <property type="component" value="Unassembled WGS sequence"/>
</dbReference>
<evidence type="ECO:0000256" key="1">
    <source>
        <dbReference type="SAM" id="MobiDB-lite"/>
    </source>
</evidence>
<keyword evidence="2" id="KW-0472">Membrane</keyword>
<organism evidence="3 4">
    <name type="scientific">Halovenus rubra</name>
    <dbReference type="NCBI Taxonomy" id="869890"/>
    <lineage>
        <taxon>Archaea</taxon>
        <taxon>Methanobacteriati</taxon>
        <taxon>Methanobacteriota</taxon>
        <taxon>Stenosarchaea group</taxon>
        <taxon>Halobacteria</taxon>
        <taxon>Halobacteriales</taxon>
        <taxon>Haloarculaceae</taxon>
        <taxon>Halovenus</taxon>
    </lineage>
</organism>
<feature type="transmembrane region" description="Helical" evidence="2">
    <location>
        <begin position="186"/>
        <end position="205"/>
    </location>
</feature>
<dbReference type="AlphaFoldDB" id="A0ABD5X3E9"/>
<feature type="transmembrane region" description="Helical" evidence="2">
    <location>
        <begin position="225"/>
        <end position="247"/>
    </location>
</feature>
<evidence type="ECO:0008006" key="5">
    <source>
        <dbReference type="Google" id="ProtNLM"/>
    </source>
</evidence>
<comment type="caution">
    <text evidence="3">The sequence shown here is derived from an EMBL/GenBank/DDBJ whole genome shotgun (WGS) entry which is preliminary data.</text>
</comment>
<keyword evidence="2" id="KW-1133">Transmembrane helix</keyword>
<gene>
    <name evidence="3" type="ORF">ACFQJ7_00370</name>
</gene>
<name>A0ABD5X3E9_9EURY</name>
<feature type="compositionally biased region" description="Basic and acidic residues" evidence="1">
    <location>
        <begin position="16"/>
        <end position="28"/>
    </location>
</feature>
<dbReference type="RefSeq" id="WP_267637786.1">
    <property type="nucleotide sequence ID" value="NZ_JAODIY010000010.1"/>
</dbReference>
<protein>
    <recommendedName>
        <fullName evidence="5">DUF805 domain-containing protein</fullName>
    </recommendedName>
</protein>
<evidence type="ECO:0000313" key="3">
    <source>
        <dbReference type="EMBL" id="MFC7124499.1"/>
    </source>
</evidence>
<evidence type="ECO:0000313" key="4">
    <source>
        <dbReference type="Proteomes" id="UP001596414"/>
    </source>
</evidence>
<reference evidence="3 4" key="1">
    <citation type="journal article" date="2014" name="Int. J. Syst. Evol. Microbiol.">
        <title>Complete genome sequence of Corynebacterium casei LMG S-19264T (=DSM 44701T), isolated from a smear-ripened cheese.</title>
        <authorList>
            <consortium name="US DOE Joint Genome Institute (JGI-PGF)"/>
            <person name="Walter F."/>
            <person name="Albersmeier A."/>
            <person name="Kalinowski J."/>
            <person name="Ruckert C."/>
        </authorList>
    </citation>
    <scope>NUCLEOTIDE SEQUENCE [LARGE SCALE GENOMIC DNA]</scope>
    <source>
        <strain evidence="3 4">CGMCC 4.7215</strain>
    </source>
</reference>
<keyword evidence="2" id="KW-0812">Transmembrane</keyword>
<accession>A0ABD5X3E9</accession>
<feature type="region of interest" description="Disordered" evidence="1">
    <location>
        <begin position="1"/>
        <end position="55"/>
    </location>
</feature>